<dbReference type="HOGENOM" id="CLU_2976889_0_0_7"/>
<evidence type="ECO:0000313" key="2">
    <source>
        <dbReference type="Proteomes" id="UP000002139"/>
    </source>
</evidence>
<gene>
    <name evidence="1" type="ordered locus">sce0940</name>
</gene>
<organism evidence="1 2">
    <name type="scientific">Sorangium cellulosum (strain So ce56)</name>
    <name type="common">Polyangium cellulosum (strain So ce56)</name>
    <dbReference type="NCBI Taxonomy" id="448385"/>
    <lineage>
        <taxon>Bacteria</taxon>
        <taxon>Pseudomonadati</taxon>
        <taxon>Myxococcota</taxon>
        <taxon>Polyangia</taxon>
        <taxon>Polyangiales</taxon>
        <taxon>Polyangiaceae</taxon>
        <taxon>Sorangium</taxon>
    </lineage>
</organism>
<dbReference type="RefSeq" id="WP_012233574.1">
    <property type="nucleotide sequence ID" value="NC_010162.1"/>
</dbReference>
<dbReference type="KEGG" id="scl:sce0940"/>
<reference evidence="1 2" key="1">
    <citation type="journal article" date="2007" name="Nat. Biotechnol.">
        <title>Complete genome sequence of the myxobacterium Sorangium cellulosum.</title>
        <authorList>
            <person name="Schneiker S."/>
            <person name="Perlova O."/>
            <person name="Kaiser O."/>
            <person name="Gerth K."/>
            <person name="Alici A."/>
            <person name="Altmeyer M.O."/>
            <person name="Bartels D."/>
            <person name="Bekel T."/>
            <person name="Beyer S."/>
            <person name="Bode E."/>
            <person name="Bode H.B."/>
            <person name="Bolten C.J."/>
            <person name="Choudhuri J.V."/>
            <person name="Doss S."/>
            <person name="Elnakady Y.A."/>
            <person name="Frank B."/>
            <person name="Gaigalat L."/>
            <person name="Goesmann A."/>
            <person name="Groeger C."/>
            <person name="Gross F."/>
            <person name="Jelsbak L."/>
            <person name="Jelsbak L."/>
            <person name="Kalinowski J."/>
            <person name="Kegler C."/>
            <person name="Knauber T."/>
            <person name="Konietzny S."/>
            <person name="Kopp M."/>
            <person name="Krause L."/>
            <person name="Krug D."/>
            <person name="Linke B."/>
            <person name="Mahmud T."/>
            <person name="Martinez-Arias R."/>
            <person name="McHardy A.C."/>
            <person name="Merai M."/>
            <person name="Meyer F."/>
            <person name="Mormann S."/>
            <person name="Munoz-Dorado J."/>
            <person name="Perez J."/>
            <person name="Pradella S."/>
            <person name="Rachid S."/>
            <person name="Raddatz G."/>
            <person name="Rosenau F."/>
            <person name="Rueckert C."/>
            <person name="Sasse F."/>
            <person name="Scharfe M."/>
            <person name="Schuster S.C."/>
            <person name="Suen G."/>
            <person name="Treuner-Lange A."/>
            <person name="Velicer G.J."/>
            <person name="Vorholter F.-J."/>
            <person name="Weissman K.J."/>
            <person name="Welch R.D."/>
            <person name="Wenzel S.C."/>
            <person name="Whitworth D.E."/>
            <person name="Wilhelm S."/>
            <person name="Wittmann C."/>
            <person name="Bloecker H."/>
            <person name="Puehler A."/>
            <person name="Mueller R."/>
        </authorList>
    </citation>
    <scope>NUCLEOTIDE SEQUENCE [LARGE SCALE GENOMIC DNA]</scope>
    <source>
        <strain evidence="2">So ce56</strain>
    </source>
</reference>
<dbReference type="STRING" id="448385.sce0940"/>
<dbReference type="Proteomes" id="UP000002139">
    <property type="component" value="Chromosome"/>
</dbReference>
<dbReference type="AlphaFoldDB" id="A9EUG7"/>
<evidence type="ECO:0000313" key="1">
    <source>
        <dbReference type="EMBL" id="CAN91097.1"/>
    </source>
</evidence>
<sequence length="58" mass="6300">MPERPLALIHEANLSDGVPTLTLGERRPPLPVPRAAPALLSRCRQVERCTAWRDAGSG</sequence>
<name>A9EUG7_SORC5</name>
<keyword evidence="2" id="KW-1185">Reference proteome</keyword>
<proteinExistence type="predicted"/>
<protein>
    <submittedName>
        <fullName evidence="1">Uncharacterized protein</fullName>
    </submittedName>
</protein>
<accession>A9EUG7</accession>
<dbReference type="EMBL" id="AM746676">
    <property type="protein sequence ID" value="CAN91097.1"/>
    <property type="molecule type" value="Genomic_DNA"/>
</dbReference>